<dbReference type="EMBL" id="JARYZI010000011">
    <property type="protein sequence ID" value="MDH8679369.1"/>
    <property type="molecule type" value="Genomic_DNA"/>
</dbReference>
<comment type="cofactor">
    <cofactor evidence="5">
        <name>[2Fe-2S] cluster</name>
        <dbReference type="ChEBI" id="CHEBI:190135"/>
    </cofactor>
</comment>
<name>A0ABT6NG05_9FIRM</name>
<dbReference type="PROSITE" id="PS51296">
    <property type="entry name" value="RIESKE"/>
    <property type="match status" value="1"/>
</dbReference>
<dbReference type="PANTHER" id="PTHR21496:SF0">
    <property type="entry name" value="RIESKE DOMAIN-CONTAINING PROTEIN"/>
    <property type="match status" value="1"/>
</dbReference>
<comment type="caution">
    <text evidence="8">The sequence shown here is derived from an EMBL/GenBank/DDBJ whole genome shotgun (WGS) entry which is preliminary data.</text>
</comment>
<dbReference type="Pfam" id="PF00355">
    <property type="entry name" value="Rieske"/>
    <property type="match status" value="1"/>
</dbReference>
<dbReference type="Proteomes" id="UP001158045">
    <property type="component" value="Unassembled WGS sequence"/>
</dbReference>
<evidence type="ECO:0000256" key="3">
    <source>
        <dbReference type="ARBA" id="ARBA00023004"/>
    </source>
</evidence>
<evidence type="ECO:0000256" key="1">
    <source>
        <dbReference type="ARBA" id="ARBA00022714"/>
    </source>
</evidence>
<protein>
    <submittedName>
        <fullName evidence="8">Rieske 2Fe-2S domain-containing protein</fullName>
    </submittedName>
</protein>
<keyword evidence="3" id="KW-0408">Iron</keyword>
<dbReference type="InterPro" id="IPR017941">
    <property type="entry name" value="Rieske_2Fe-2S"/>
</dbReference>
<comment type="similarity">
    <text evidence="6">Belongs to the bacterial ring-hydroxylating dioxygenase ferredoxin component family.</text>
</comment>
<evidence type="ECO:0000313" key="8">
    <source>
        <dbReference type="EMBL" id="MDH8679369.1"/>
    </source>
</evidence>
<organism evidence="8 9">
    <name type="scientific">Fusibacter bizertensis</name>
    <dbReference type="NCBI Taxonomy" id="1488331"/>
    <lineage>
        <taxon>Bacteria</taxon>
        <taxon>Bacillati</taxon>
        <taxon>Bacillota</taxon>
        <taxon>Clostridia</taxon>
        <taxon>Eubacteriales</taxon>
        <taxon>Eubacteriales Family XII. Incertae Sedis</taxon>
        <taxon>Fusibacter</taxon>
    </lineage>
</organism>
<evidence type="ECO:0000313" key="9">
    <source>
        <dbReference type="Proteomes" id="UP001158045"/>
    </source>
</evidence>
<evidence type="ECO:0000256" key="6">
    <source>
        <dbReference type="ARBA" id="ARBA00038001"/>
    </source>
</evidence>
<dbReference type="InterPro" id="IPR036922">
    <property type="entry name" value="Rieske_2Fe-2S_sf"/>
</dbReference>
<evidence type="ECO:0000256" key="2">
    <source>
        <dbReference type="ARBA" id="ARBA00022723"/>
    </source>
</evidence>
<dbReference type="Gene3D" id="2.102.10.10">
    <property type="entry name" value="Rieske [2Fe-2S] iron-sulphur domain"/>
    <property type="match status" value="1"/>
</dbReference>
<keyword evidence="9" id="KW-1185">Reference proteome</keyword>
<evidence type="ECO:0000259" key="7">
    <source>
        <dbReference type="PROSITE" id="PS51296"/>
    </source>
</evidence>
<gene>
    <name evidence="8" type="ORF">QE109_14520</name>
</gene>
<sequence>MTYINVAKTTDLRNNEMKMIEINGIEILISNIDGEYYAISNKCPHMGGSLSEGILNGGIISCPKHGAKFDAKTGENVGDAKIVFLKMKVKDDRSYPVKIEDNNILVDLA</sequence>
<dbReference type="PANTHER" id="PTHR21496">
    <property type="entry name" value="FERREDOXIN-RELATED"/>
    <property type="match status" value="1"/>
</dbReference>
<accession>A0ABT6NG05</accession>
<evidence type="ECO:0000256" key="5">
    <source>
        <dbReference type="ARBA" id="ARBA00034078"/>
    </source>
</evidence>
<evidence type="ECO:0000256" key="4">
    <source>
        <dbReference type="ARBA" id="ARBA00023014"/>
    </source>
</evidence>
<keyword evidence="2" id="KW-0479">Metal-binding</keyword>
<keyword evidence="1" id="KW-0001">2Fe-2S</keyword>
<reference evidence="8 9" key="1">
    <citation type="submission" date="2023-04" db="EMBL/GenBank/DDBJ databases">
        <title>Fusibacter bizertensis strain WBS, isolated from littoral bottom sediments of the Arctic seas - biochemical and genomic analysis.</title>
        <authorList>
            <person name="Brioukhanov A.L."/>
        </authorList>
    </citation>
    <scope>NUCLEOTIDE SEQUENCE [LARGE SCALE GENOMIC DNA]</scope>
    <source>
        <strain evidence="8 9">WBS</strain>
    </source>
</reference>
<dbReference type="SUPFAM" id="SSF50022">
    <property type="entry name" value="ISP domain"/>
    <property type="match status" value="1"/>
</dbReference>
<keyword evidence="4" id="KW-0411">Iron-sulfur</keyword>
<proteinExistence type="inferred from homology"/>
<feature type="domain" description="Rieske" evidence="7">
    <location>
        <begin position="4"/>
        <end position="106"/>
    </location>
</feature>
<dbReference type="RefSeq" id="WP_281095265.1">
    <property type="nucleotide sequence ID" value="NZ_JARYZI010000011.1"/>
</dbReference>